<reference evidence="1 2" key="1">
    <citation type="submission" date="2023-01" db="EMBL/GenBank/DDBJ databases">
        <authorList>
            <person name="Kreplak J."/>
        </authorList>
    </citation>
    <scope>NUCLEOTIDE SEQUENCE [LARGE SCALE GENOMIC DNA]</scope>
</reference>
<gene>
    <name evidence="1" type="ORF">VFH_III218280</name>
</gene>
<dbReference type="EMBL" id="OX451738">
    <property type="protein sequence ID" value="CAI8606187.1"/>
    <property type="molecule type" value="Genomic_DNA"/>
</dbReference>
<evidence type="ECO:0000313" key="1">
    <source>
        <dbReference type="EMBL" id="CAI8606187.1"/>
    </source>
</evidence>
<organism evidence="1 2">
    <name type="scientific">Vicia faba</name>
    <name type="common">Broad bean</name>
    <name type="synonym">Faba vulgaris</name>
    <dbReference type="NCBI Taxonomy" id="3906"/>
    <lineage>
        <taxon>Eukaryota</taxon>
        <taxon>Viridiplantae</taxon>
        <taxon>Streptophyta</taxon>
        <taxon>Embryophyta</taxon>
        <taxon>Tracheophyta</taxon>
        <taxon>Spermatophyta</taxon>
        <taxon>Magnoliopsida</taxon>
        <taxon>eudicotyledons</taxon>
        <taxon>Gunneridae</taxon>
        <taxon>Pentapetalae</taxon>
        <taxon>rosids</taxon>
        <taxon>fabids</taxon>
        <taxon>Fabales</taxon>
        <taxon>Fabaceae</taxon>
        <taxon>Papilionoideae</taxon>
        <taxon>50 kb inversion clade</taxon>
        <taxon>NPAAA clade</taxon>
        <taxon>Hologalegina</taxon>
        <taxon>IRL clade</taxon>
        <taxon>Fabeae</taxon>
        <taxon>Vicia</taxon>
    </lineage>
</organism>
<protein>
    <submittedName>
        <fullName evidence="1">Uncharacterized protein</fullName>
    </submittedName>
</protein>
<name>A0AAV1A7W2_VICFA</name>
<accession>A0AAV1A7W2</accession>
<dbReference type="AlphaFoldDB" id="A0AAV1A7W2"/>
<dbReference type="Proteomes" id="UP001157006">
    <property type="component" value="Chromosome 3"/>
</dbReference>
<keyword evidence="2" id="KW-1185">Reference proteome</keyword>
<evidence type="ECO:0000313" key="2">
    <source>
        <dbReference type="Proteomes" id="UP001157006"/>
    </source>
</evidence>
<sequence>MINQKHGIMLGEVDIGISLSQLNLSPRVYVPDVDIHNIPRGDKSELNAEGNVIDVSLMYRPMRNHQFIQKYFGEETQETNMGNHGVDKDVPNILPDMLAESQIRKENDDCWT</sequence>
<proteinExistence type="predicted"/>